<evidence type="ECO:0000313" key="5">
    <source>
        <dbReference type="Proteomes" id="UP000221394"/>
    </source>
</evidence>
<dbReference type="Proteomes" id="UP000221394">
    <property type="component" value="Unassembled WGS sequence"/>
</dbReference>
<feature type="chain" id="PRO_5039537660" description="DUF6318 domain-containing protein" evidence="2">
    <location>
        <begin position="31"/>
        <end position="224"/>
    </location>
</feature>
<reference evidence="4 5" key="1">
    <citation type="submission" date="2017-10" db="EMBL/GenBank/DDBJ databases">
        <title>Sequencing the genomes of 1000 actinobacteria strains.</title>
        <authorList>
            <person name="Klenk H.-P."/>
        </authorList>
    </citation>
    <scope>NUCLEOTIDE SEQUENCE [LARGE SCALE GENOMIC DNA]</scope>
    <source>
        <strain evidence="4 5">DSM 21574</strain>
    </source>
</reference>
<evidence type="ECO:0000256" key="1">
    <source>
        <dbReference type="SAM" id="MobiDB-lite"/>
    </source>
</evidence>
<keyword evidence="2" id="KW-0732">Signal</keyword>
<name>A0A2A9EEA3_9MICO</name>
<dbReference type="AlphaFoldDB" id="A0A2A9EEA3"/>
<gene>
    <name evidence="4" type="ORF">ATL41_1321</name>
</gene>
<dbReference type="EMBL" id="PDJH01000001">
    <property type="protein sequence ID" value="PFG36592.1"/>
    <property type="molecule type" value="Genomic_DNA"/>
</dbReference>
<accession>A0A2A9EEA3</accession>
<feature type="region of interest" description="Disordered" evidence="1">
    <location>
        <begin position="174"/>
        <end position="196"/>
    </location>
</feature>
<feature type="compositionally biased region" description="Polar residues" evidence="1">
    <location>
        <begin position="174"/>
        <end position="191"/>
    </location>
</feature>
<keyword evidence="5" id="KW-1185">Reference proteome</keyword>
<organism evidence="4 5">
    <name type="scientific">Flavimobilis soli</name>
    <dbReference type="NCBI Taxonomy" id="442709"/>
    <lineage>
        <taxon>Bacteria</taxon>
        <taxon>Bacillati</taxon>
        <taxon>Actinomycetota</taxon>
        <taxon>Actinomycetes</taxon>
        <taxon>Micrococcales</taxon>
        <taxon>Jonesiaceae</taxon>
        <taxon>Flavimobilis</taxon>
    </lineage>
</organism>
<feature type="region of interest" description="Disordered" evidence="1">
    <location>
        <begin position="44"/>
        <end position="65"/>
    </location>
</feature>
<sequence>MWRPERWIATLLTMPAIRSSALRCASVALAAILLTGCTSEAAPAPTAPATTAATPAVSPSPSPAVAAPSELAIEKITTPPRVPADLTTPGKVGSKAAVEYFVALYGYTLNTGDTSLLRGISTPTCEYCLELAEGIEEGHESDWSYAGEQTQIERIELHEAESSENRHTWIVATNTDPSLRTSPSGEQSTQPKESHTTALIAVWTGDEWKVGDRRGVRFADGAGS</sequence>
<dbReference type="Pfam" id="PF19843">
    <property type="entry name" value="DUF6318"/>
    <property type="match status" value="1"/>
</dbReference>
<evidence type="ECO:0000313" key="4">
    <source>
        <dbReference type="EMBL" id="PFG36592.1"/>
    </source>
</evidence>
<evidence type="ECO:0000259" key="3">
    <source>
        <dbReference type="Pfam" id="PF19843"/>
    </source>
</evidence>
<feature type="domain" description="DUF6318" evidence="3">
    <location>
        <begin position="80"/>
        <end position="210"/>
    </location>
</feature>
<evidence type="ECO:0000256" key="2">
    <source>
        <dbReference type="SAM" id="SignalP"/>
    </source>
</evidence>
<proteinExistence type="predicted"/>
<protein>
    <recommendedName>
        <fullName evidence="3">DUF6318 domain-containing protein</fullName>
    </recommendedName>
</protein>
<feature type="signal peptide" evidence="2">
    <location>
        <begin position="1"/>
        <end position="30"/>
    </location>
</feature>
<dbReference type="InterPro" id="IPR046281">
    <property type="entry name" value="DUF6318"/>
</dbReference>
<comment type="caution">
    <text evidence="4">The sequence shown here is derived from an EMBL/GenBank/DDBJ whole genome shotgun (WGS) entry which is preliminary data.</text>
</comment>